<dbReference type="Pfam" id="PF23132">
    <property type="entry name" value="DUF7049"/>
    <property type="match status" value="1"/>
</dbReference>
<evidence type="ECO:0000256" key="3">
    <source>
        <dbReference type="ARBA" id="ARBA00023163"/>
    </source>
</evidence>
<keyword evidence="2" id="KW-0805">Transcription regulation</keyword>
<accession>A0AAX6EEJ4</accession>
<reference evidence="7" key="1">
    <citation type="journal article" date="2023" name="GigaByte">
        <title>Genome assembly of the bearded iris, Iris pallida Lam.</title>
        <authorList>
            <person name="Bruccoleri R.E."/>
            <person name="Oakeley E.J."/>
            <person name="Faust A.M.E."/>
            <person name="Altorfer M."/>
            <person name="Dessus-Babus S."/>
            <person name="Burckhardt D."/>
            <person name="Oertli M."/>
            <person name="Naumann U."/>
            <person name="Petersen F."/>
            <person name="Wong J."/>
        </authorList>
    </citation>
    <scope>NUCLEOTIDE SEQUENCE</scope>
    <source>
        <strain evidence="7">GSM-AAB239-AS_SAM_17_03QT</strain>
    </source>
</reference>
<dbReference type="EMBL" id="JANAVB010037417">
    <property type="protein sequence ID" value="KAJ6802359.1"/>
    <property type="molecule type" value="Genomic_DNA"/>
</dbReference>
<evidence type="ECO:0000313" key="7">
    <source>
        <dbReference type="EMBL" id="KAJ6802359.1"/>
    </source>
</evidence>
<dbReference type="PANTHER" id="PTHR46665:SF1">
    <property type="entry name" value="SPERMATOGENESIS- AND OOGENESIS-SPECIFIC BASIC HELIX-LOOP-HELIX-CONTAINING PROTEIN 1"/>
    <property type="match status" value="1"/>
</dbReference>
<feature type="region of interest" description="Disordered" evidence="5">
    <location>
        <begin position="252"/>
        <end position="289"/>
    </location>
</feature>
<keyword evidence="4" id="KW-0175">Coiled coil</keyword>
<dbReference type="AlphaFoldDB" id="A0AAX6EEJ4"/>
<dbReference type="Gene3D" id="4.10.280.10">
    <property type="entry name" value="Helix-loop-helix DNA-binding domain"/>
    <property type="match status" value="1"/>
</dbReference>
<proteinExistence type="inferred from homology"/>
<dbReference type="InterPro" id="IPR055478">
    <property type="entry name" value="DUF7050"/>
</dbReference>
<dbReference type="InterPro" id="IPR044658">
    <property type="entry name" value="bHLH92/bHLH041-like"/>
</dbReference>
<organism evidence="7 8">
    <name type="scientific">Iris pallida</name>
    <name type="common">Sweet iris</name>
    <dbReference type="NCBI Taxonomy" id="29817"/>
    <lineage>
        <taxon>Eukaryota</taxon>
        <taxon>Viridiplantae</taxon>
        <taxon>Streptophyta</taxon>
        <taxon>Embryophyta</taxon>
        <taxon>Tracheophyta</taxon>
        <taxon>Spermatophyta</taxon>
        <taxon>Magnoliopsida</taxon>
        <taxon>Liliopsida</taxon>
        <taxon>Asparagales</taxon>
        <taxon>Iridaceae</taxon>
        <taxon>Iridoideae</taxon>
        <taxon>Irideae</taxon>
        <taxon>Iris</taxon>
    </lineage>
</organism>
<dbReference type="SUPFAM" id="SSF47459">
    <property type="entry name" value="HLH, helix-loop-helix DNA-binding domain"/>
    <property type="match status" value="1"/>
</dbReference>
<feature type="compositionally biased region" description="Low complexity" evidence="5">
    <location>
        <begin position="252"/>
        <end position="262"/>
    </location>
</feature>
<dbReference type="Pfam" id="PF00010">
    <property type="entry name" value="HLH"/>
    <property type="match status" value="1"/>
</dbReference>
<comment type="similarity">
    <text evidence="1">Belongs to the bHLH protein family.</text>
</comment>
<dbReference type="InterPro" id="IPR036638">
    <property type="entry name" value="HLH_DNA-bd_sf"/>
</dbReference>
<feature type="coiled-coil region" evidence="4">
    <location>
        <begin position="380"/>
        <end position="414"/>
    </location>
</feature>
<keyword evidence="3" id="KW-0804">Transcription</keyword>
<dbReference type="Proteomes" id="UP001140949">
    <property type="component" value="Unassembled WGS sequence"/>
</dbReference>
<dbReference type="InterPro" id="IPR011598">
    <property type="entry name" value="bHLH_dom"/>
</dbReference>
<evidence type="ECO:0000259" key="6">
    <source>
        <dbReference type="PROSITE" id="PS50888"/>
    </source>
</evidence>
<keyword evidence="8" id="KW-1185">Reference proteome</keyword>
<dbReference type="CDD" id="cd11393">
    <property type="entry name" value="bHLH_AtbHLH_like"/>
    <property type="match status" value="1"/>
</dbReference>
<gene>
    <name evidence="7" type="ORF">M6B38_194890</name>
</gene>
<dbReference type="InterPro" id="IPR055477">
    <property type="entry name" value="DUF7049"/>
</dbReference>
<dbReference type="GO" id="GO:0046983">
    <property type="term" value="F:protein dimerization activity"/>
    <property type="evidence" value="ECO:0007669"/>
    <property type="project" value="InterPro"/>
</dbReference>
<comment type="caution">
    <text evidence="7">The sequence shown here is derived from an EMBL/GenBank/DDBJ whole genome shotgun (WGS) entry which is preliminary data.</text>
</comment>
<evidence type="ECO:0000256" key="4">
    <source>
        <dbReference type="SAM" id="Coils"/>
    </source>
</evidence>
<evidence type="ECO:0000256" key="1">
    <source>
        <dbReference type="ARBA" id="ARBA00005510"/>
    </source>
</evidence>
<dbReference type="PROSITE" id="PS50888">
    <property type="entry name" value="BHLH"/>
    <property type="match status" value="1"/>
</dbReference>
<evidence type="ECO:0000256" key="2">
    <source>
        <dbReference type="ARBA" id="ARBA00023015"/>
    </source>
</evidence>
<protein>
    <submittedName>
        <fullName evidence="7">Transcription factor bHLH041</fullName>
    </submittedName>
</protein>
<evidence type="ECO:0000256" key="5">
    <source>
        <dbReference type="SAM" id="MobiDB-lite"/>
    </source>
</evidence>
<dbReference type="Pfam" id="PF23133">
    <property type="entry name" value="DUF7050"/>
    <property type="match status" value="1"/>
</dbReference>
<evidence type="ECO:0000313" key="8">
    <source>
        <dbReference type="Proteomes" id="UP001140949"/>
    </source>
</evidence>
<reference evidence="7" key="2">
    <citation type="submission" date="2023-04" db="EMBL/GenBank/DDBJ databases">
        <authorList>
            <person name="Bruccoleri R.E."/>
            <person name="Oakeley E.J."/>
            <person name="Faust A.-M."/>
            <person name="Dessus-Babus S."/>
            <person name="Altorfer M."/>
            <person name="Burckhardt D."/>
            <person name="Oertli M."/>
            <person name="Naumann U."/>
            <person name="Petersen F."/>
            <person name="Wong J."/>
        </authorList>
    </citation>
    <scope>NUCLEOTIDE SEQUENCE</scope>
    <source>
        <strain evidence="7">GSM-AAB239-AS_SAM_17_03QT</strain>
        <tissue evidence="7">Leaf</tissue>
    </source>
</reference>
<dbReference type="PANTHER" id="PTHR46665">
    <property type="entry name" value="TRANSCRIPTION FACTOR BHLH041-RELATED-RELATED"/>
    <property type="match status" value="1"/>
</dbReference>
<sequence>MDSVFLLSTESRALFFQSTARAVGCSYICIWSYLPQPSNCLISLDGWLHKDVSGSSQMLFDSYRASFFSVECGCVPGLVYKQAPSYIDLVDSELMNLASVAVQRHFYQEAGIKRAAFMGCKNGEIEIGMSSSAKIDMNMIQQFFSEDFVQQFQIVDHSHPSSSSSSLRSLSVGSPEYSSLFINKPSASFFPDFRRDAATTPSEHRPAQLISTTIPPHRMAMSAYSQHHNVQLPTPASDDAAIMRAMLAVISSGAPSSSSSPFPHRPPDQDQASQGQTSRRHTTSAFKPYDPILDSHINIEPGSVRAAGGGQRMIKMGISMLRRINMTRAELAIRESQPSSSNQLHHMISERKRREKINQSFLALRMLLPPGSKKDKASVLSNTTNYVKALKAQISELEERNKMLEMQSAAATDITAADHELVDPKERVAIEIVRSSESTSETLRINLRVTAVVDCDMVDLAICVLECLKEMGVVTMTSINAVISQTSPFARVVNVTLHVKASEWEEESFKGAVTGAVNGLVAALPETTNF</sequence>
<dbReference type="InterPro" id="IPR045239">
    <property type="entry name" value="bHLH95_bHLH"/>
</dbReference>
<feature type="domain" description="BHLH" evidence="6">
    <location>
        <begin position="341"/>
        <end position="390"/>
    </location>
</feature>
<dbReference type="SMART" id="SM00353">
    <property type="entry name" value="HLH"/>
    <property type="match status" value="1"/>
</dbReference>
<name>A0AAX6EEJ4_IRIPA</name>